<dbReference type="GO" id="GO:0006189">
    <property type="term" value="P:'de novo' IMP biosynthetic process"/>
    <property type="evidence" value="ECO:0007669"/>
    <property type="project" value="UniProtKB-UniRule"/>
</dbReference>
<dbReference type="Proteomes" id="UP000199689">
    <property type="component" value="Unassembled WGS sequence"/>
</dbReference>
<keyword evidence="7 10" id="KW-0460">Magnesium</keyword>
<evidence type="ECO:0000256" key="5">
    <source>
        <dbReference type="ARBA" id="ARBA00022755"/>
    </source>
</evidence>
<comment type="cofactor">
    <cofactor evidence="7 10">
        <name>Mg(2+)</name>
        <dbReference type="ChEBI" id="CHEBI:18420"/>
    </cofactor>
    <text evidence="7 10">Binds 1 Mg(2+) ion per subunit.</text>
</comment>
<dbReference type="PANTHER" id="PTHR11907">
    <property type="entry name" value="AMIDOPHOSPHORIBOSYLTRANSFERASE"/>
    <property type="match status" value="1"/>
</dbReference>
<feature type="binding site" evidence="7 11">
    <location>
        <position position="397"/>
    </location>
    <ligand>
        <name>[4Fe-4S] cluster</name>
        <dbReference type="ChEBI" id="CHEBI:49883"/>
    </ligand>
</feature>
<dbReference type="PROSITE" id="PS51278">
    <property type="entry name" value="GATASE_TYPE_2"/>
    <property type="match status" value="1"/>
</dbReference>
<proteinExistence type="inferred from homology"/>
<feature type="binding site" evidence="7 11">
    <location>
        <position position="251"/>
    </location>
    <ligand>
        <name>[4Fe-4S] cluster</name>
        <dbReference type="ChEBI" id="CHEBI:49883"/>
    </ligand>
</feature>
<feature type="binding site" evidence="7 10">
    <location>
        <position position="361"/>
    </location>
    <ligand>
        <name>Mg(2+)</name>
        <dbReference type="ChEBI" id="CHEBI:18420"/>
    </ligand>
</feature>
<dbReference type="InterPro" id="IPR017932">
    <property type="entry name" value="GATase_2_dom"/>
</dbReference>
<dbReference type="InterPro" id="IPR000836">
    <property type="entry name" value="PRTase_dom"/>
</dbReference>
<evidence type="ECO:0000256" key="3">
    <source>
        <dbReference type="ARBA" id="ARBA00022676"/>
    </source>
</evidence>
<evidence type="ECO:0000256" key="4">
    <source>
        <dbReference type="ARBA" id="ARBA00022679"/>
    </source>
</evidence>
<dbReference type="InterPro" id="IPR029055">
    <property type="entry name" value="Ntn_hydrolases_N"/>
</dbReference>
<keyword evidence="6 7" id="KW-0315">Glutamine amidotransferase</keyword>
<reference evidence="13 14" key="1">
    <citation type="submission" date="2016-10" db="EMBL/GenBank/DDBJ databases">
        <authorList>
            <person name="de Groot N.N."/>
        </authorList>
    </citation>
    <scope>NUCLEOTIDE SEQUENCE [LARGE SCALE GENOMIC DNA]</scope>
    <source>
        <strain evidence="13 14">DSM 15230</strain>
    </source>
</reference>
<evidence type="ECO:0000256" key="6">
    <source>
        <dbReference type="ARBA" id="ARBA00022962"/>
    </source>
</evidence>
<evidence type="ECO:0000256" key="8">
    <source>
        <dbReference type="PIRNR" id="PIRNR000485"/>
    </source>
</evidence>
<keyword evidence="3 7" id="KW-0328">Glycosyltransferase</keyword>
<evidence type="ECO:0000256" key="2">
    <source>
        <dbReference type="ARBA" id="ARBA00010138"/>
    </source>
</evidence>
<comment type="pathway">
    <text evidence="1 7 8">Purine metabolism; IMP biosynthesis via de novo pathway; N(1)-(5-phospho-D-ribosyl)glycinamide from 5-phospho-alpha-D-ribose 1-diphosphate: step 1/2.</text>
</comment>
<keyword evidence="7 11" id="KW-0411">Iron-sulfur</keyword>
<feature type="binding site" evidence="7 10">
    <location>
        <position position="360"/>
    </location>
    <ligand>
        <name>Mg(2+)</name>
        <dbReference type="ChEBI" id="CHEBI:18420"/>
    </ligand>
</feature>
<feature type="binding site" evidence="7 10">
    <location>
        <position position="298"/>
    </location>
    <ligand>
        <name>Mg(2+)</name>
        <dbReference type="ChEBI" id="CHEBI:18420"/>
    </ligand>
</feature>
<sequence length="476" mass="52878">MNYTDISYDDKPHEECGVFGIFDPDRQAVLETYYGLFALQHRGQESAGITVSDGQEMQTFKGMGLVTEVFRNLPEKEGYIGIGHVRYSTTGSSVPCNVQPLQAEGQHGSFALAHNGNLTNTIALRRRLLQGGSTFQTTMDTEVIIKLLARSREKRVEDQIKEVMGEIRGAYALVSCTNHALYGVRDPYGYRPLVIGKTEHGWVLASETPALDLIGATFYRDVQPGEIITIDEKGVHSEFFTGHKPAHGGICSFEYIYFARPDSIMNGQSIYEARLEMGRQLWKEAHFDGDVVMSVPDSGNVAAMGYAEASGIPFGEGLLKNKYMGRTFIKPGQKNREIAVRMKLNPIRRNVEGKRIVLIDDSIVRGTTSGIIINLLKKMGAREINLLISSPPVCYPCFFGIDTAERKQLIGAKYPVDKIREFIGADKLHYLSEEGLAKAIKEIPKEDMCMACFNGRYPEAVPGWGLDKETGEPVNE</sequence>
<dbReference type="HAMAP" id="MF_01931">
    <property type="entry name" value="PurF"/>
    <property type="match status" value="1"/>
</dbReference>
<dbReference type="PIRSF" id="PIRSF000485">
    <property type="entry name" value="Amd_phspho_trans"/>
    <property type="match status" value="1"/>
</dbReference>
<keyword evidence="7 10" id="KW-0479">Metal-binding</keyword>
<feature type="binding site" evidence="7 11">
    <location>
        <position position="449"/>
    </location>
    <ligand>
        <name>[4Fe-4S] cluster</name>
        <dbReference type="ChEBI" id="CHEBI:49883"/>
    </ligand>
</feature>
<comment type="function">
    <text evidence="7">Catalyzes the formation of phosphoribosylamine from phosphoribosylpyrophosphate (PRPP) and glutamine.</text>
</comment>
<evidence type="ECO:0000313" key="14">
    <source>
        <dbReference type="Proteomes" id="UP000199689"/>
    </source>
</evidence>
<dbReference type="SUPFAM" id="SSF53271">
    <property type="entry name" value="PRTase-like"/>
    <property type="match status" value="1"/>
</dbReference>
<dbReference type="NCBIfam" id="TIGR01134">
    <property type="entry name" value="purF"/>
    <property type="match status" value="1"/>
</dbReference>
<evidence type="ECO:0000256" key="10">
    <source>
        <dbReference type="PIRSR" id="PIRSR000485-2"/>
    </source>
</evidence>
<accession>A0A1G5VVS1</accession>
<dbReference type="EMBL" id="FMXA01000010">
    <property type="protein sequence ID" value="SDA49828.1"/>
    <property type="molecule type" value="Genomic_DNA"/>
</dbReference>
<keyword evidence="5 7" id="KW-0658">Purine biosynthesis</keyword>
<comment type="similarity">
    <text evidence="2 7 8">In the C-terminal section; belongs to the purine/pyrimidine phosphoribosyltransferase family.</text>
</comment>
<evidence type="ECO:0000259" key="12">
    <source>
        <dbReference type="PROSITE" id="PS51278"/>
    </source>
</evidence>
<dbReference type="GO" id="GO:0004044">
    <property type="term" value="F:amidophosphoribosyltransferase activity"/>
    <property type="evidence" value="ECO:0007669"/>
    <property type="project" value="UniProtKB-UniRule"/>
</dbReference>
<dbReference type="Gene3D" id="3.60.20.10">
    <property type="entry name" value="Glutamine Phosphoribosylpyrophosphate, subunit 1, domain 1"/>
    <property type="match status" value="1"/>
</dbReference>
<evidence type="ECO:0000256" key="9">
    <source>
        <dbReference type="PIRSR" id="PIRSR000485-1"/>
    </source>
</evidence>
<dbReference type="InterPro" id="IPR035584">
    <property type="entry name" value="PurF_N"/>
</dbReference>
<keyword evidence="7" id="KW-0004">4Fe-4S</keyword>
<evidence type="ECO:0000256" key="7">
    <source>
        <dbReference type="HAMAP-Rule" id="MF_01931"/>
    </source>
</evidence>
<feature type="active site" description="Nucleophile" evidence="7 9">
    <location>
        <position position="16"/>
    </location>
</feature>
<name>A0A1G5VVS1_9FIRM</name>
<dbReference type="UniPathway" id="UPA00074">
    <property type="reaction ID" value="UER00124"/>
</dbReference>
<dbReference type="GO" id="GO:0051539">
    <property type="term" value="F:4 iron, 4 sulfur cluster binding"/>
    <property type="evidence" value="ECO:0007669"/>
    <property type="project" value="UniProtKB-KW"/>
</dbReference>
<dbReference type="InterPro" id="IPR005854">
    <property type="entry name" value="PurF"/>
</dbReference>
<dbReference type="GO" id="GO:0009113">
    <property type="term" value="P:purine nucleobase biosynthetic process"/>
    <property type="evidence" value="ECO:0007669"/>
    <property type="project" value="UniProtKB-UniRule"/>
</dbReference>
<dbReference type="EC" id="2.4.2.14" evidence="7"/>
<dbReference type="CDD" id="cd00715">
    <property type="entry name" value="GPATase_N"/>
    <property type="match status" value="1"/>
</dbReference>
<evidence type="ECO:0000313" key="13">
    <source>
        <dbReference type="EMBL" id="SDA49828.1"/>
    </source>
</evidence>
<dbReference type="CDD" id="cd06223">
    <property type="entry name" value="PRTases_typeI"/>
    <property type="match status" value="1"/>
</dbReference>
<gene>
    <name evidence="7" type="primary">purF</name>
    <name evidence="13" type="ORF">SAMN02910343_00908</name>
</gene>
<dbReference type="SUPFAM" id="SSF56235">
    <property type="entry name" value="N-terminal nucleophile aminohydrolases (Ntn hydrolases)"/>
    <property type="match status" value="1"/>
</dbReference>
<dbReference type="GO" id="GO:0000287">
    <property type="term" value="F:magnesium ion binding"/>
    <property type="evidence" value="ECO:0007669"/>
    <property type="project" value="UniProtKB-UniRule"/>
</dbReference>
<protein>
    <recommendedName>
        <fullName evidence="7">Amidophosphoribosyltransferase</fullName>
        <shortName evidence="7">ATase</shortName>
        <ecNumber evidence="7">2.4.2.14</ecNumber>
    </recommendedName>
    <alternativeName>
        <fullName evidence="7">Glutamine phosphoribosylpyrophosphate amidotransferase</fullName>
        <shortName evidence="7">GPATase</shortName>
    </alternativeName>
</protein>
<organism evidence="13 14">
    <name type="scientific">Allisonella histaminiformans</name>
    <dbReference type="NCBI Taxonomy" id="209880"/>
    <lineage>
        <taxon>Bacteria</taxon>
        <taxon>Bacillati</taxon>
        <taxon>Bacillota</taxon>
        <taxon>Negativicutes</taxon>
        <taxon>Veillonellales</taxon>
        <taxon>Veillonellaceae</taxon>
        <taxon>Allisonella</taxon>
    </lineage>
</organism>
<comment type="cofactor">
    <cofactor evidence="7 11">
        <name>[4Fe-4S] cluster</name>
        <dbReference type="ChEBI" id="CHEBI:49883"/>
    </cofactor>
    <text evidence="7 11">Binds 1 [4Fe-4S] cluster per subunit.</text>
</comment>
<keyword evidence="7 11" id="KW-0408">Iron</keyword>
<feature type="domain" description="Glutamine amidotransferase type-2" evidence="12">
    <location>
        <begin position="16"/>
        <end position="233"/>
    </location>
</feature>
<evidence type="ECO:0000256" key="11">
    <source>
        <dbReference type="PIRSR" id="PIRSR000485-3"/>
    </source>
</evidence>
<keyword evidence="14" id="KW-1185">Reference proteome</keyword>
<dbReference type="AlphaFoldDB" id="A0A1G5VVS1"/>
<feature type="binding site" evidence="7 11">
    <location>
        <position position="452"/>
    </location>
    <ligand>
        <name>[4Fe-4S] cluster</name>
        <dbReference type="ChEBI" id="CHEBI:49883"/>
    </ligand>
</feature>
<evidence type="ECO:0000256" key="1">
    <source>
        <dbReference type="ARBA" id="ARBA00005209"/>
    </source>
</evidence>
<dbReference type="Gene3D" id="3.40.50.2020">
    <property type="match status" value="1"/>
</dbReference>
<dbReference type="InterPro" id="IPR029057">
    <property type="entry name" value="PRTase-like"/>
</dbReference>
<keyword evidence="4 7" id="KW-0808">Transferase</keyword>
<comment type="catalytic activity">
    <reaction evidence="7 8">
        <text>5-phospho-beta-D-ribosylamine + L-glutamate + diphosphate = 5-phospho-alpha-D-ribose 1-diphosphate + L-glutamine + H2O</text>
        <dbReference type="Rhea" id="RHEA:14905"/>
        <dbReference type="ChEBI" id="CHEBI:15377"/>
        <dbReference type="ChEBI" id="CHEBI:29985"/>
        <dbReference type="ChEBI" id="CHEBI:33019"/>
        <dbReference type="ChEBI" id="CHEBI:58017"/>
        <dbReference type="ChEBI" id="CHEBI:58359"/>
        <dbReference type="ChEBI" id="CHEBI:58681"/>
        <dbReference type="EC" id="2.4.2.14"/>
    </reaction>
</comment>
<dbReference type="STRING" id="209880.SAMN02910343_00908"/>
<dbReference type="Pfam" id="PF13537">
    <property type="entry name" value="GATase_7"/>
    <property type="match status" value="1"/>
</dbReference>